<accession>A0ABW4FC00</accession>
<reference evidence="2" key="1">
    <citation type="journal article" date="2019" name="Int. J. Syst. Evol. Microbiol.">
        <title>The Global Catalogue of Microorganisms (GCM) 10K type strain sequencing project: providing services to taxonomists for standard genome sequencing and annotation.</title>
        <authorList>
            <consortium name="The Broad Institute Genomics Platform"/>
            <consortium name="The Broad Institute Genome Sequencing Center for Infectious Disease"/>
            <person name="Wu L."/>
            <person name="Ma J."/>
        </authorList>
    </citation>
    <scope>NUCLEOTIDE SEQUENCE [LARGE SCALE GENOMIC DNA]</scope>
    <source>
        <strain evidence="2">JCM 12165</strain>
    </source>
</reference>
<proteinExistence type="predicted"/>
<dbReference type="EMBL" id="JBHUCP010000001">
    <property type="protein sequence ID" value="MFD1528248.1"/>
    <property type="molecule type" value="Genomic_DNA"/>
</dbReference>
<keyword evidence="2" id="KW-1185">Reference proteome</keyword>
<dbReference type="RefSeq" id="WP_343972688.1">
    <property type="nucleotide sequence ID" value="NZ_BAAAJG010000003.1"/>
</dbReference>
<sequence>METPERFTHRLDQYDAWQRETIRRHGWALQAVLGDEDGPPFVYTVGLTGFDHPELILFATTQATAATVLNDLGELVRAGRRLRPGEQIRLRSGGVHMLTFPESAEWLFAANDLYRLPGEPPVPALLVVPADELAPSPGADLPCFFCS</sequence>
<dbReference type="Pfam" id="PF14081">
    <property type="entry name" value="DUF4262"/>
    <property type="match status" value="1"/>
</dbReference>
<dbReference type="InterPro" id="IPR025358">
    <property type="entry name" value="DUF4262"/>
</dbReference>
<comment type="caution">
    <text evidence="1">The sequence shown here is derived from an EMBL/GenBank/DDBJ whole genome shotgun (WGS) entry which is preliminary data.</text>
</comment>
<evidence type="ECO:0000313" key="2">
    <source>
        <dbReference type="Proteomes" id="UP001597145"/>
    </source>
</evidence>
<protein>
    <submittedName>
        <fullName evidence="1">DUF4262 domain-containing protein</fullName>
    </submittedName>
</protein>
<dbReference type="Proteomes" id="UP001597145">
    <property type="component" value="Unassembled WGS sequence"/>
</dbReference>
<gene>
    <name evidence="1" type="ORF">ACFSCY_02215</name>
</gene>
<organism evidence="1 2">
    <name type="scientific">Pseudonocardia aurantiaca</name>
    <dbReference type="NCBI Taxonomy" id="75290"/>
    <lineage>
        <taxon>Bacteria</taxon>
        <taxon>Bacillati</taxon>
        <taxon>Actinomycetota</taxon>
        <taxon>Actinomycetes</taxon>
        <taxon>Pseudonocardiales</taxon>
        <taxon>Pseudonocardiaceae</taxon>
        <taxon>Pseudonocardia</taxon>
    </lineage>
</organism>
<evidence type="ECO:0000313" key="1">
    <source>
        <dbReference type="EMBL" id="MFD1528248.1"/>
    </source>
</evidence>
<name>A0ABW4FC00_9PSEU</name>